<evidence type="ECO:0000256" key="4">
    <source>
        <dbReference type="ARBA" id="ARBA00023027"/>
    </source>
</evidence>
<dbReference type="PANTHER" id="PTHR14453:SF67">
    <property type="entry name" value="POLY [ADP-RIBOSE] POLYMERASE"/>
    <property type="match status" value="1"/>
</dbReference>
<keyword evidence="5" id="KW-0539">Nucleus</keyword>
<evidence type="ECO:0000256" key="3">
    <source>
        <dbReference type="ARBA" id="ARBA00022679"/>
    </source>
</evidence>
<dbReference type="EC" id="2.4.2.-" evidence="6"/>
<dbReference type="InterPro" id="IPR012317">
    <property type="entry name" value="Poly(ADP-ribose)pol_cat_dom"/>
</dbReference>
<dbReference type="PANTHER" id="PTHR14453">
    <property type="entry name" value="PARP/ZINC FINGER CCCH TYPE DOMAIN CONTAINING PROTEIN"/>
    <property type="match status" value="1"/>
</dbReference>
<organism evidence="10 11">
    <name type="scientific">Mya arenaria</name>
    <name type="common">Soft-shell clam</name>
    <dbReference type="NCBI Taxonomy" id="6604"/>
    <lineage>
        <taxon>Eukaryota</taxon>
        <taxon>Metazoa</taxon>
        <taxon>Spiralia</taxon>
        <taxon>Lophotrochozoa</taxon>
        <taxon>Mollusca</taxon>
        <taxon>Bivalvia</taxon>
        <taxon>Autobranchia</taxon>
        <taxon>Heteroconchia</taxon>
        <taxon>Euheterodonta</taxon>
        <taxon>Imparidentia</taxon>
        <taxon>Neoheterodontei</taxon>
        <taxon>Myida</taxon>
        <taxon>Myoidea</taxon>
        <taxon>Myidae</taxon>
        <taxon>Mya</taxon>
    </lineage>
</organism>
<evidence type="ECO:0000256" key="6">
    <source>
        <dbReference type="RuleBase" id="RU362114"/>
    </source>
</evidence>
<dbReference type="Gene3D" id="3.40.220.10">
    <property type="entry name" value="Leucine Aminopeptidase, subunit E, domain 1"/>
    <property type="match status" value="2"/>
</dbReference>
<dbReference type="SUPFAM" id="SSF56399">
    <property type="entry name" value="ADP-ribosylation"/>
    <property type="match status" value="1"/>
</dbReference>
<dbReference type="PROSITE" id="PS51154">
    <property type="entry name" value="MACRO"/>
    <property type="match status" value="2"/>
</dbReference>
<dbReference type="Pfam" id="PF01661">
    <property type="entry name" value="Macro"/>
    <property type="match status" value="2"/>
</dbReference>
<proteinExistence type="predicted"/>
<evidence type="ECO:0000259" key="9">
    <source>
        <dbReference type="PROSITE" id="PS51154"/>
    </source>
</evidence>
<dbReference type="EMBL" id="CP111014">
    <property type="protein sequence ID" value="WAQ99308.1"/>
    <property type="molecule type" value="Genomic_DNA"/>
</dbReference>
<dbReference type="SUPFAM" id="SSF52949">
    <property type="entry name" value="Macro domain-like"/>
    <property type="match status" value="2"/>
</dbReference>
<dbReference type="SMART" id="SM00506">
    <property type="entry name" value="A1pp"/>
    <property type="match status" value="2"/>
</dbReference>
<evidence type="ECO:0000259" key="8">
    <source>
        <dbReference type="PROSITE" id="PS51059"/>
    </source>
</evidence>
<feature type="region of interest" description="Disordered" evidence="7">
    <location>
        <begin position="1"/>
        <end position="51"/>
    </location>
</feature>
<sequence>MENRKLESSRITGSICDTNGKLSSKSEQVKRRSKSASPRRQGHQNQMFSERRKLALGRGKINVCIIKGDLTTEKVDVVVCTANKNLDLSRGRASKVILEAAGVDLINDVQSKYPNGIDYDTIAAVNPGNLPCTKVYFVALPVAGTGKDEKKVLETVLTMCLTEADNHGKASMSIPALGTGFLKYPNEMVVKTTLQCIENYSNNHPSTKLKYVNVVIYYKDEAVFDAFETEARIRSSGGAAGAKPKIRGPSRGAATIGVRSIMKGINVEGPHRVGCLGNTSVRIVPGKLAQFKADVLVNNTKADLKLANGALSESLLEAAGTKLQDECDESYPNGVRQGDVAVTEGYKLDCKIYHGNLPKWDKKNYSAKRILCRFVCNCLEEANADQTVTSIAFPALGTGSLNFPADVSANIMLKCISKFITSHNDSRLSKISIVVYNQGKDWQKVQAAFDDELKAVLKAENEEEDDDDNAEMTLPFKMLEMAAKNSMDRANAPPRGVDHWFKFMCKAQPRTPSYWSHFHDRQTLIDWALDTRVGSQKAHIIDVDTSTFHAIDKLVQDTWVRDHVGQGRDAHGLGNLNYDSIQVTKIARIENYELFTQYYHKRIELFKKGIKKGAFKALENLKGSSAKLMTTARIASSTVLAKDIYSEINEHYVFHGTSVANQIVQQGLDSRLAGAQAMFGQGVYCAESSTKADQYADPRDKRTLNNLNMLLCRVCLGEMYVTSTPYTFARAPCKECSKDKCSCTDNDFYDSVVADGQWNFREFVAYDRQQVYPEYLITYNRKK</sequence>
<evidence type="ECO:0000256" key="7">
    <source>
        <dbReference type="SAM" id="MobiDB-lite"/>
    </source>
</evidence>
<feature type="domain" description="Macro" evidence="9">
    <location>
        <begin position="50"/>
        <end position="235"/>
    </location>
</feature>
<feature type="compositionally biased region" description="Polar residues" evidence="7">
    <location>
        <begin position="35"/>
        <end position="48"/>
    </location>
</feature>
<evidence type="ECO:0000313" key="11">
    <source>
        <dbReference type="Proteomes" id="UP001164746"/>
    </source>
</evidence>
<dbReference type="Gene3D" id="3.90.228.10">
    <property type="match status" value="1"/>
</dbReference>
<accession>A0ABY7DQX1</accession>
<dbReference type="Pfam" id="PF00644">
    <property type="entry name" value="PARP"/>
    <property type="match status" value="1"/>
</dbReference>
<dbReference type="InterPro" id="IPR052056">
    <property type="entry name" value="Mono-ARTD/PARP"/>
</dbReference>
<dbReference type="InterPro" id="IPR002589">
    <property type="entry name" value="Macro_dom"/>
</dbReference>
<name>A0ABY7DQX1_MYAAR</name>
<keyword evidence="2 6" id="KW-0328">Glycosyltransferase</keyword>
<feature type="domain" description="PARP catalytic" evidence="8">
    <location>
        <begin position="523"/>
        <end position="783"/>
    </location>
</feature>
<keyword evidence="11" id="KW-1185">Reference proteome</keyword>
<keyword evidence="3 6" id="KW-0808">Transferase</keyword>
<keyword evidence="4 6" id="KW-0520">NAD</keyword>
<evidence type="ECO:0000313" key="10">
    <source>
        <dbReference type="EMBL" id="WAQ99308.1"/>
    </source>
</evidence>
<evidence type="ECO:0000256" key="5">
    <source>
        <dbReference type="ARBA" id="ARBA00023242"/>
    </source>
</evidence>
<evidence type="ECO:0000256" key="2">
    <source>
        <dbReference type="ARBA" id="ARBA00022676"/>
    </source>
</evidence>
<evidence type="ECO:0000256" key="1">
    <source>
        <dbReference type="ARBA" id="ARBA00004123"/>
    </source>
</evidence>
<dbReference type="InterPro" id="IPR043472">
    <property type="entry name" value="Macro_dom-like"/>
</dbReference>
<gene>
    <name evidence="10" type="ORF">MAR_023681</name>
</gene>
<protein>
    <recommendedName>
        <fullName evidence="6">Poly [ADP-ribose] polymerase</fullName>
        <shortName evidence="6">PARP</shortName>
        <ecNumber evidence="6">2.4.2.-</ecNumber>
    </recommendedName>
</protein>
<dbReference type="PROSITE" id="PS51059">
    <property type="entry name" value="PARP_CATALYTIC"/>
    <property type="match status" value="1"/>
</dbReference>
<feature type="compositionally biased region" description="Polar residues" evidence="7">
    <location>
        <begin position="9"/>
        <end position="26"/>
    </location>
</feature>
<reference evidence="10" key="1">
    <citation type="submission" date="2022-11" db="EMBL/GenBank/DDBJ databases">
        <title>Centuries of genome instability and evolution in soft-shell clam transmissible cancer (bioRxiv).</title>
        <authorList>
            <person name="Hart S.F.M."/>
            <person name="Yonemitsu M.A."/>
            <person name="Giersch R.M."/>
            <person name="Beal B.F."/>
            <person name="Arriagada G."/>
            <person name="Davis B.W."/>
            <person name="Ostrander E.A."/>
            <person name="Goff S.P."/>
            <person name="Metzger M.J."/>
        </authorList>
    </citation>
    <scope>NUCLEOTIDE SEQUENCE</scope>
    <source>
        <strain evidence="10">MELC-2E11</strain>
        <tissue evidence="10">Siphon/mantle</tissue>
    </source>
</reference>
<feature type="domain" description="Macro" evidence="9">
    <location>
        <begin position="268"/>
        <end position="453"/>
    </location>
</feature>
<comment type="subcellular location">
    <subcellularLocation>
        <location evidence="1">Nucleus</location>
    </subcellularLocation>
</comment>
<dbReference type="Proteomes" id="UP001164746">
    <property type="component" value="Chromosome 3"/>
</dbReference>